<dbReference type="SUPFAM" id="SSF159501">
    <property type="entry name" value="EreA/ChaN-like"/>
    <property type="match status" value="1"/>
</dbReference>
<evidence type="ECO:0000259" key="2">
    <source>
        <dbReference type="Pfam" id="PF04187"/>
    </source>
</evidence>
<evidence type="ECO:0000313" key="4">
    <source>
        <dbReference type="Proteomes" id="UP000199438"/>
    </source>
</evidence>
<dbReference type="Pfam" id="PF04187">
    <property type="entry name" value="Cofac_haem_bdg"/>
    <property type="match status" value="1"/>
</dbReference>
<accession>A0A1I1DIS0</accession>
<keyword evidence="4" id="KW-1185">Reference proteome</keyword>
<feature type="signal peptide" evidence="1">
    <location>
        <begin position="1"/>
        <end position="19"/>
    </location>
</feature>
<dbReference type="EMBL" id="FOKV01000001">
    <property type="protein sequence ID" value="SFB72968.1"/>
    <property type="molecule type" value="Genomic_DNA"/>
</dbReference>
<feature type="domain" description="Haem-binding uptake Tiki superfamily ChaN" evidence="2">
    <location>
        <begin position="41"/>
        <end position="244"/>
    </location>
</feature>
<feature type="chain" id="PRO_5011715657" evidence="1">
    <location>
        <begin position="20"/>
        <end position="290"/>
    </location>
</feature>
<evidence type="ECO:0000256" key="1">
    <source>
        <dbReference type="SAM" id="SignalP"/>
    </source>
</evidence>
<sequence length="290" mass="33305">MKRIFVTLFVLVVAFTVNAQQLKAYAIYDSEGNSVSFQKMSDSLSNYDVVLFGEFHDHPVVHWLQKKLTEKLYAKNTNLVLGAEMFEADNQLILDEYLQGKIPQSRFEEEMRLWNNYKTDYKPLIEFAKTNKLQFVATNVPRRYASAVSKKGLDSLKNYAEEAKSYFAKLPIKVDTITPGYAEMLKMMSGHGMQGDAMKFVEAQAIKDATMAEKILDYLPEDGIFLHYNGDYHSKSYGGIYWYLKEMNPDLKIAVISAEQSDDEALEFVPEKANTGNFILFIPEDFTRTY</sequence>
<dbReference type="InterPro" id="IPR007314">
    <property type="entry name" value="Cofac_haem-bd_dom"/>
</dbReference>
<evidence type="ECO:0000313" key="3">
    <source>
        <dbReference type="EMBL" id="SFB72968.1"/>
    </source>
</evidence>
<dbReference type="CDD" id="cd14727">
    <property type="entry name" value="ChanN-like"/>
    <property type="match status" value="1"/>
</dbReference>
<protein>
    <submittedName>
        <fullName evidence="3">Uncharacterized iron-regulated protein</fullName>
    </submittedName>
</protein>
<dbReference type="STRING" id="1334022.SAMN04487907_101297"/>
<dbReference type="RefSeq" id="WP_092540574.1">
    <property type="nucleotide sequence ID" value="NZ_FOKV01000001.1"/>
</dbReference>
<dbReference type="Proteomes" id="UP000199438">
    <property type="component" value="Unassembled WGS sequence"/>
</dbReference>
<dbReference type="AlphaFoldDB" id="A0A1I1DIS0"/>
<reference evidence="4" key="1">
    <citation type="submission" date="2016-10" db="EMBL/GenBank/DDBJ databases">
        <authorList>
            <person name="Varghese N."/>
            <person name="Submissions S."/>
        </authorList>
    </citation>
    <scope>NUCLEOTIDE SEQUENCE [LARGE SCALE GENOMIC DNA]</scope>
    <source>
        <strain evidence="4">DSM 24499</strain>
    </source>
</reference>
<keyword evidence="1" id="KW-0732">Signal</keyword>
<name>A0A1I1DIS0_9FLAO</name>
<dbReference type="OrthoDB" id="1680202at2"/>
<gene>
    <name evidence="3" type="ORF">SAMN04487907_101297</name>
</gene>
<dbReference type="Gene3D" id="3.40.50.11550">
    <property type="match status" value="1"/>
</dbReference>
<proteinExistence type="predicted"/>
<organism evidence="3 4">
    <name type="scientific">Zunongwangia mangrovi</name>
    <dbReference type="NCBI Taxonomy" id="1334022"/>
    <lineage>
        <taxon>Bacteria</taxon>
        <taxon>Pseudomonadati</taxon>
        <taxon>Bacteroidota</taxon>
        <taxon>Flavobacteriia</taxon>
        <taxon>Flavobacteriales</taxon>
        <taxon>Flavobacteriaceae</taxon>
        <taxon>Zunongwangia</taxon>
    </lineage>
</organism>